<keyword evidence="2" id="KW-0804">Transcription</keyword>
<evidence type="ECO:0000256" key="2">
    <source>
        <dbReference type="ARBA" id="ARBA00023163"/>
    </source>
</evidence>
<evidence type="ECO:0000313" key="4">
    <source>
        <dbReference type="EMBL" id="ARD21896.1"/>
    </source>
</evidence>
<dbReference type="Pfam" id="PF12833">
    <property type="entry name" value="HTH_18"/>
    <property type="match status" value="1"/>
</dbReference>
<dbReference type="Gene3D" id="1.10.10.60">
    <property type="entry name" value="Homeodomain-like"/>
    <property type="match status" value="1"/>
</dbReference>
<protein>
    <recommendedName>
        <fullName evidence="3">HTH araC/xylS-type domain-containing protein</fullName>
    </recommendedName>
</protein>
<dbReference type="PROSITE" id="PS01124">
    <property type="entry name" value="HTH_ARAC_FAMILY_2"/>
    <property type="match status" value="1"/>
</dbReference>
<dbReference type="PANTHER" id="PTHR40055">
    <property type="entry name" value="TRANSCRIPTIONAL REGULATOR YGIV-RELATED"/>
    <property type="match status" value="1"/>
</dbReference>
<dbReference type="InterPro" id="IPR029442">
    <property type="entry name" value="GyrI-like"/>
</dbReference>
<gene>
    <name evidence="4" type="ORF">SJ2017_1579</name>
</gene>
<dbReference type="InterPro" id="IPR010499">
    <property type="entry name" value="AraC_E-bd"/>
</dbReference>
<keyword evidence="1" id="KW-0805">Transcription regulation</keyword>
<dbReference type="Gene3D" id="3.20.80.10">
    <property type="entry name" value="Regulatory factor, effector binding domain"/>
    <property type="match status" value="1"/>
</dbReference>
<evidence type="ECO:0000313" key="5">
    <source>
        <dbReference type="Proteomes" id="UP000191820"/>
    </source>
</evidence>
<name>A0ABN4YFK8_9GAMM</name>
<dbReference type="InterPro" id="IPR011256">
    <property type="entry name" value="Reg_factor_effector_dom_sf"/>
</dbReference>
<feature type="domain" description="HTH araC/xylS-type" evidence="3">
    <location>
        <begin position="9"/>
        <end position="108"/>
    </location>
</feature>
<dbReference type="InterPro" id="IPR050908">
    <property type="entry name" value="SmbC-like"/>
</dbReference>
<reference evidence="4 5" key="1">
    <citation type="submission" date="2017-03" db="EMBL/GenBank/DDBJ databases">
        <title>Genome sequencing of Shewanella japonica KCTC 22435.</title>
        <authorList>
            <person name="Kim K.M."/>
        </authorList>
    </citation>
    <scope>NUCLEOTIDE SEQUENCE [LARGE SCALE GENOMIC DNA]</scope>
    <source>
        <strain evidence="4 5">KCTC 22435</strain>
    </source>
</reference>
<organism evidence="4 5">
    <name type="scientific">Shewanella japonica</name>
    <dbReference type="NCBI Taxonomy" id="93973"/>
    <lineage>
        <taxon>Bacteria</taxon>
        <taxon>Pseudomonadati</taxon>
        <taxon>Pseudomonadota</taxon>
        <taxon>Gammaproteobacteria</taxon>
        <taxon>Alteromonadales</taxon>
        <taxon>Shewanellaceae</taxon>
        <taxon>Shewanella</taxon>
    </lineage>
</organism>
<dbReference type="InterPro" id="IPR009057">
    <property type="entry name" value="Homeodomain-like_sf"/>
</dbReference>
<proteinExistence type="predicted"/>
<sequence>METINQRFEKVLAHIDENLSKPLALSVLSDIAKVPEYHFNFIFLSLFHTSSSEYIALLRQLEAGQQLGFDKSIPIKEVAVSVGYQSETAFITDFTQAIGQSPQAFQRQPDWGQFFQKQQPLKTLSEGHHDLTADDVNIDNCKLDKIDLAMISHQAEAQYLPQTIQAMRAFRQANQLSPTSSRTYNFVYQSKPKSTEQLHIDIAVSINTLEKQRIEPAINDSEYFYYSCIPEGKYASFMHLGSDKELERKLKYLYGAWLSSTNQRLKNVPLIFEQLNITEPSKQATRVYLGLD</sequence>
<keyword evidence="5" id="KW-1185">Reference proteome</keyword>
<dbReference type="SUPFAM" id="SSF55136">
    <property type="entry name" value="Probable bacterial effector-binding domain"/>
    <property type="match status" value="1"/>
</dbReference>
<dbReference type="EMBL" id="CP020472">
    <property type="protein sequence ID" value="ARD21896.1"/>
    <property type="molecule type" value="Genomic_DNA"/>
</dbReference>
<dbReference type="PANTHER" id="PTHR40055:SF2">
    <property type="entry name" value="DNA GYRASE INHIBITOR"/>
    <property type="match status" value="1"/>
</dbReference>
<evidence type="ECO:0000256" key="1">
    <source>
        <dbReference type="ARBA" id="ARBA00023015"/>
    </source>
</evidence>
<dbReference type="SUPFAM" id="SSF46689">
    <property type="entry name" value="Homeodomain-like"/>
    <property type="match status" value="1"/>
</dbReference>
<dbReference type="Proteomes" id="UP000191820">
    <property type="component" value="Chromosome"/>
</dbReference>
<dbReference type="SMART" id="SM00871">
    <property type="entry name" value="AraC_E_bind"/>
    <property type="match status" value="1"/>
</dbReference>
<dbReference type="InterPro" id="IPR018060">
    <property type="entry name" value="HTH_AraC"/>
</dbReference>
<dbReference type="SMART" id="SM00342">
    <property type="entry name" value="HTH_ARAC"/>
    <property type="match status" value="1"/>
</dbReference>
<dbReference type="Pfam" id="PF06445">
    <property type="entry name" value="GyrI-like"/>
    <property type="match status" value="1"/>
</dbReference>
<evidence type="ECO:0000259" key="3">
    <source>
        <dbReference type="PROSITE" id="PS01124"/>
    </source>
</evidence>
<accession>A0ABN4YFK8</accession>
<dbReference type="RefSeq" id="WP_080915434.1">
    <property type="nucleotide sequence ID" value="NZ_CP020472.1"/>
</dbReference>